<accession>A0A6C0LGM0</accession>
<reference evidence="2" key="1">
    <citation type="journal article" date="2020" name="Nature">
        <title>Giant virus diversity and host interactions through global metagenomics.</title>
        <authorList>
            <person name="Schulz F."/>
            <person name="Roux S."/>
            <person name="Paez-Espino D."/>
            <person name="Jungbluth S."/>
            <person name="Walsh D.A."/>
            <person name="Denef V.J."/>
            <person name="McMahon K.D."/>
            <person name="Konstantinidis K.T."/>
            <person name="Eloe-Fadrosh E.A."/>
            <person name="Kyrpides N.C."/>
            <person name="Woyke T."/>
        </authorList>
    </citation>
    <scope>NUCLEOTIDE SEQUENCE</scope>
    <source>
        <strain evidence="2">GVMAG-M-3300027804-48</strain>
    </source>
</reference>
<dbReference type="EMBL" id="MN740490">
    <property type="protein sequence ID" value="QHU29570.1"/>
    <property type="molecule type" value="Genomic_DNA"/>
</dbReference>
<protein>
    <submittedName>
        <fullName evidence="2">Uncharacterized protein</fullName>
    </submittedName>
</protein>
<evidence type="ECO:0000256" key="1">
    <source>
        <dbReference type="SAM" id="Phobius"/>
    </source>
</evidence>
<feature type="transmembrane region" description="Helical" evidence="1">
    <location>
        <begin position="6"/>
        <end position="27"/>
    </location>
</feature>
<keyword evidence="1" id="KW-0812">Transmembrane</keyword>
<keyword evidence="1" id="KW-0472">Membrane</keyword>
<name>A0A6C0LGM0_9ZZZZ</name>
<sequence length="90" mass="10979">MLFEEFVQLLILISFAVSFIWIVVFLYKKTIKNQRNIERKIKRILNIPPHPLEEFINQEQIDDDEDIENQIEIQKKEERKELLINTQNPR</sequence>
<proteinExistence type="predicted"/>
<organism evidence="2">
    <name type="scientific">viral metagenome</name>
    <dbReference type="NCBI Taxonomy" id="1070528"/>
    <lineage>
        <taxon>unclassified sequences</taxon>
        <taxon>metagenomes</taxon>
        <taxon>organismal metagenomes</taxon>
    </lineage>
</organism>
<evidence type="ECO:0000313" key="2">
    <source>
        <dbReference type="EMBL" id="QHU29570.1"/>
    </source>
</evidence>
<keyword evidence="1" id="KW-1133">Transmembrane helix</keyword>
<dbReference type="AlphaFoldDB" id="A0A6C0LGM0"/>